<dbReference type="SUPFAM" id="SSF48484">
    <property type="entry name" value="Lipoxigenase"/>
    <property type="match status" value="1"/>
</dbReference>
<evidence type="ECO:0000313" key="3">
    <source>
        <dbReference type="EMBL" id="CAK9020434.1"/>
    </source>
</evidence>
<protein>
    <recommendedName>
        <fullName evidence="5">Lipoxygenase domain-containing protein</fullName>
    </recommendedName>
</protein>
<keyword evidence="4" id="KW-1185">Reference proteome</keyword>
<keyword evidence="1" id="KW-1133">Transmembrane helix</keyword>
<proteinExistence type="predicted"/>
<sequence>MASMRRGVAETKDEEEALLEQEELVSGAGGCTKRCGACCCCTVLLLTIAVIFYLKWQRICIGPAFPHDDVDAHRPAAFVAAEALRRAAAERAGAELLTEEDLPNAFGLLTNAATGAVYYEDMNFVQGFEKPGCLSLVVEMFHRLLKLLGWRVPPSRRWKPPVEGETMDIVSFQDYARTHFGRALPGEFLEDYYTGGRVPSWEDNEGHRWGIMKLTAVVKAARATGVDPITVVHPLEPRVAFDHRALVNMASDGFRYFGPMEVKYASNGFFGASVVEQRLLGVERGDLLGMLMTESVFGAHLVYEAETELFHVDLTDLEKYPPLPGYAALGGRASFRQDAGRLRTVSLDYQGRRYTNFSDPQVDEAYEKNNTRTGWRMAEGAFIASLLSMTNLVMHVKDLHVEICTAFQAVTVDAFAGQTSHPVRRLLDAFISRSVQATNDNLRLLYDFHAADFSLAPLPHDQQLKLIDEFIKSKPLNLAALDMEHYGQLRYMDPSWSTEEAVQNASSWGWRWHYRALTVQRLLASYVTCFLEAEGVDDEAIMSDNYLKDWWQSMIFHLPALRRATEEDSAWASAELNKLDVEQLVRVLSTLMVWVSWIHEDVGHSAAAYVWNPVYTPMCVPEDGVGVPLRSWLFNAVAYRSFVFLHRSTLLDEAPEFWFGNAESKKCFQTFQETLKSLGDSDVAFRECDQEGFYSCVDRVETAVSS</sequence>
<gene>
    <name evidence="2" type="ORF">CCMP2556_LOCUS13711</name>
    <name evidence="3" type="ORF">CCMP2556_LOCUS14058</name>
</gene>
<dbReference type="Proteomes" id="UP001642484">
    <property type="component" value="Unassembled WGS sequence"/>
</dbReference>
<comment type="caution">
    <text evidence="3">The sequence shown here is derived from an EMBL/GenBank/DDBJ whole genome shotgun (WGS) entry which is preliminary data.</text>
</comment>
<accession>A0ABP0K1I1</accession>
<dbReference type="InterPro" id="IPR036226">
    <property type="entry name" value="LipOase_C_sf"/>
</dbReference>
<keyword evidence="1" id="KW-0472">Membrane</keyword>
<organism evidence="3 4">
    <name type="scientific">Durusdinium trenchii</name>
    <dbReference type="NCBI Taxonomy" id="1381693"/>
    <lineage>
        <taxon>Eukaryota</taxon>
        <taxon>Sar</taxon>
        <taxon>Alveolata</taxon>
        <taxon>Dinophyceae</taxon>
        <taxon>Suessiales</taxon>
        <taxon>Symbiodiniaceae</taxon>
        <taxon>Durusdinium</taxon>
    </lineage>
</organism>
<evidence type="ECO:0000313" key="2">
    <source>
        <dbReference type="EMBL" id="CAK9019574.1"/>
    </source>
</evidence>
<dbReference type="EMBL" id="CAXAMN010006891">
    <property type="protein sequence ID" value="CAK9019574.1"/>
    <property type="molecule type" value="Genomic_DNA"/>
</dbReference>
<evidence type="ECO:0008006" key="5">
    <source>
        <dbReference type="Google" id="ProtNLM"/>
    </source>
</evidence>
<name>A0ABP0K1I1_9DINO</name>
<keyword evidence="1" id="KW-0812">Transmembrane</keyword>
<reference evidence="3 4" key="1">
    <citation type="submission" date="2024-02" db="EMBL/GenBank/DDBJ databases">
        <authorList>
            <person name="Chen Y."/>
            <person name="Shah S."/>
            <person name="Dougan E. K."/>
            <person name="Thang M."/>
            <person name="Chan C."/>
        </authorList>
    </citation>
    <scope>NUCLEOTIDE SEQUENCE [LARGE SCALE GENOMIC DNA]</scope>
</reference>
<dbReference type="EMBL" id="CAXAMN010007113">
    <property type="protein sequence ID" value="CAK9020434.1"/>
    <property type="molecule type" value="Genomic_DNA"/>
</dbReference>
<evidence type="ECO:0000256" key="1">
    <source>
        <dbReference type="SAM" id="Phobius"/>
    </source>
</evidence>
<evidence type="ECO:0000313" key="4">
    <source>
        <dbReference type="Proteomes" id="UP001642484"/>
    </source>
</evidence>
<feature type="transmembrane region" description="Helical" evidence="1">
    <location>
        <begin position="35"/>
        <end position="56"/>
    </location>
</feature>
<dbReference type="Gene3D" id="1.20.245.10">
    <property type="entry name" value="Lipoxygenase-1, Domain 5"/>
    <property type="match status" value="1"/>
</dbReference>